<organism evidence="2 3">
    <name type="scientific">Caballeronia sordidicola</name>
    <name type="common">Burkholderia sordidicola</name>
    <dbReference type="NCBI Taxonomy" id="196367"/>
    <lineage>
        <taxon>Bacteria</taxon>
        <taxon>Pseudomonadati</taxon>
        <taxon>Pseudomonadota</taxon>
        <taxon>Betaproteobacteria</taxon>
        <taxon>Burkholderiales</taxon>
        <taxon>Burkholderiaceae</taxon>
        <taxon>Caballeronia</taxon>
    </lineage>
</organism>
<reference evidence="2 3" key="1">
    <citation type="submission" date="2017-03" db="EMBL/GenBank/DDBJ databases">
        <title>Genome analysis of strain PAMC 26510.</title>
        <authorList>
            <person name="Oh H.-M."/>
            <person name="Yang J.-A."/>
        </authorList>
    </citation>
    <scope>NUCLEOTIDE SEQUENCE [LARGE SCALE GENOMIC DNA]</scope>
    <source>
        <strain evidence="2 3">PAMC 26510</strain>
    </source>
</reference>
<dbReference type="GO" id="GO:0004803">
    <property type="term" value="F:transposase activity"/>
    <property type="evidence" value="ECO:0007669"/>
    <property type="project" value="InterPro"/>
</dbReference>
<dbReference type="Proteomes" id="UP000194546">
    <property type="component" value="Unassembled WGS sequence"/>
</dbReference>
<dbReference type="PANTHER" id="PTHR33055">
    <property type="entry name" value="TRANSPOSASE FOR INSERTION SEQUENCE ELEMENT IS1111A"/>
    <property type="match status" value="1"/>
</dbReference>
<dbReference type="GO" id="GO:0006313">
    <property type="term" value="P:DNA transposition"/>
    <property type="evidence" value="ECO:0007669"/>
    <property type="project" value="InterPro"/>
</dbReference>
<evidence type="ECO:0000259" key="1">
    <source>
        <dbReference type="Pfam" id="PF02371"/>
    </source>
</evidence>
<dbReference type="Pfam" id="PF02371">
    <property type="entry name" value="Transposase_20"/>
    <property type="match status" value="1"/>
</dbReference>
<dbReference type="InterPro" id="IPR047650">
    <property type="entry name" value="Transpos_IS110"/>
</dbReference>
<dbReference type="EMBL" id="NBTY01000026">
    <property type="protein sequence ID" value="OTP79672.1"/>
    <property type="molecule type" value="Genomic_DNA"/>
</dbReference>
<protein>
    <submittedName>
        <fullName evidence="2">Mobile element protein</fullName>
    </submittedName>
</protein>
<proteinExistence type="predicted"/>
<dbReference type="AlphaFoldDB" id="A0A242N7V7"/>
<dbReference type="GO" id="GO:0003677">
    <property type="term" value="F:DNA binding"/>
    <property type="evidence" value="ECO:0007669"/>
    <property type="project" value="InterPro"/>
</dbReference>
<evidence type="ECO:0000313" key="2">
    <source>
        <dbReference type="EMBL" id="OTP79672.1"/>
    </source>
</evidence>
<feature type="domain" description="Transposase IS116/IS110/IS902 C-terminal" evidence="1">
    <location>
        <begin position="63"/>
        <end position="143"/>
    </location>
</feature>
<sequence length="165" mass="18407">MDVTDRAFRYSSQEFHHDTAPPTHVARHADPQSCREHIEIYLQQVSSFAGHFRRSPETLGPEEIRTVPGIGSTLATVILLETGDVGRFADIGNYASYCGCVSSTHLSNGKKKGEGNTKNGNRYLAWAYIEAANFALRFASWRASFTSVRRPNGMQTSRPKRSRTN</sequence>
<name>A0A242N7V7_CABSO</name>
<comment type="caution">
    <text evidence="2">The sequence shown here is derived from an EMBL/GenBank/DDBJ whole genome shotgun (WGS) entry which is preliminary data.</text>
</comment>
<dbReference type="InterPro" id="IPR003346">
    <property type="entry name" value="Transposase_20"/>
</dbReference>
<evidence type="ECO:0000313" key="3">
    <source>
        <dbReference type="Proteomes" id="UP000194546"/>
    </source>
</evidence>
<accession>A0A242N7V7</accession>
<dbReference type="PANTHER" id="PTHR33055:SF15">
    <property type="entry name" value="TRANSPOSASE-RELATED"/>
    <property type="match status" value="1"/>
</dbReference>
<gene>
    <name evidence="2" type="ORF">PAMC26510_05640</name>
</gene>